<keyword evidence="1" id="KW-0812">Transmembrane</keyword>
<keyword evidence="1" id="KW-0472">Membrane</keyword>
<accession>A0A2P2NHP7</accession>
<proteinExistence type="predicted"/>
<feature type="transmembrane region" description="Helical" evidence="1">
    <location>
        <begin position="21"/>
        <end position="42"/>
    </location>
</feature>
<protein>
    <submittedName>
        <fullName evidence="2">Uncharacterized protein</fullName>
    </submittedName>
</protein>
<sequence length="44" mass="5112">MHEFRWVEPMYKIKSYLSTSGAVSLILSLDYYAVTIVAYTHLDV</sequence>
<organism evidence="2">
    <name type="scientific">Rhizophora mucronata</name>
    <name type="common">Asiatic mangrove</name>
    <dbReference type="NCBI Taxonomy" id="61149"/>
    <lineage>
        <taxon>Eukaryota</taxon>
        <taxon>Viridiplantae</taxon>
        <taxon>Streptophyta</taxon>
        <taxon>Embryophyta</taxon>
        <taxon>Tracheophyta</taxon>
        <taxon>Spermatophyta</taxon>
        <taxon>Magnoliopsida</taxon>
        <taxon>eudicotyledons</taxon>
        <taxon>Gunneridae</taxon>
        <taxon>Pentapetalae</taxon>
        <taxon>rosids</taxon>
        <taxon>fabids</taxon>
        <taxon>Malpighiales</taxon>
        <taxon>Rhizophoraceae</taxon>
        <taxon>Rhizophora</taxon>
    </lineage>
</organism>
<evidence type="ECO:0000256" key="1">
    <source>
        <dbReference type="SAM" id="Phobius"/>
    </source>
</evidence>
<dbReference type="AlphaFoldDB" id="A0A2P2NHP7"/>
<reference evidence="2" key="1">
    <citation type="submission" date="2018-02" db="EMBL/GenBank/DDBJ databases">
        <title>Rhizophora mucronata_Transcriptome.</title>
        <authorList>
            <person name="Meera S.P."/>
            <person name="Sreeshan A."/>
            <person name="Augustine A."/>
        </authorList>
    </citation>
    <scope>NUCLEOTIDE SEQUENCE</scope>
    <source>
        <tissue evidence="2">Leaf</tissue>
    </source>
</reference>
<evidence type="ECO:0000313" key="2">
    <source>
        <dbReference type="EMBL" id="MBX42018.1"/>
    </source>
</evidence>
<name>A0A2P2NHP7_RHIMU</name>
<keyword evidence="1" id="KW-1133">Transmembrane helix</keyword>
<dbReference type="EMBL" id="GGEC01061534">
    <property type="protein sequence ID" value="MBX42018.1"/>
    <property type="molecule type" value="Transcribed_RNA"/>
</dbReference>